<evidence type="ECO:0000256" key="13">
    <source>
        <dbReference type="SAM" id="MobiDB-lite"/>
    </source>
</evidence>
<keyword evidence="17" id="KW-1185">Reference proteome</keyword>
<dbReference type="GO" id="GO:0004488">
    <property type="term" value="F:methylenetetrahydrofolate dehydrogenase (NADP+) activity"/>
    <property type="evidence" value="ECO:0007669"/>
    <property type="project" value="UniProtKB-UniRule"/>
</dbReference>
<evidence type="ECO:0000259" key="14">
    <source>
        <dbReference type="Pfam" id="PF00763"/>
    </source>
</evidence>
<keyword evidence="10 12" id="KW-0486">Methionine biosynthesis</keyword>
<comment type="function">
    <text evidence="12">Catalyzes the oxidation of 5,10-methylenetetrahydrofolate to 5,10-methenyltetrahydrofolate and then the hydrolysis of 5,10-methenyltetrahydrofolate to 10-formyltetrahydrofolate.</text>
</comment>
<keyword evidence="3 12" id="KW-0554">One-carbon metabolism</keyword>
<dbReference type="EC" id="3.5.4.9" evidence="12"/>
<evidence type="ECO:0000256" key="9">
    <source>
        <dbReference type="ARBA" id="ARBA00023102"/>
    </source>
</evidence>
<dbReference type="AlphaFoldDB" id="A0A4Y6UD42"/>
<dbReference type="PRINTS" id="PR00085">
    <property type="entry name" value="THFDHDRGNASE"/>
</dbReference>
<evidence type="ECO:0000256" key="10">
    <source>
        <dbReference type="ARBA" id="ARBA00023167"/>
    </source>
</evidence>
<evidence type="ECO:0000256" key="12">
    <source>
        <dbReference type="HAMAP-Rule" id="MF_01576"/>
    </source>
</evidence>
<evidence type="ECO:0000256" key="4">
    <source>
        <dbReference type="ARBA" id="ARBA00022605"/>
    </source>
</evidence>
<proteinExistence type="inferred from homology"/>
<dbReference type="InterPro" id="IPR036291">
    <property type="entry name" value="NAD(P)-bd_dom_sf"/>
</dbReference>
<dbReference type="KEGG" id="swf:E3E12_02040"/>
<dbReference type="UniPathway" id="UPA00193"/>
<dbReference type="GO" id="GO:0009086">
    <property type="term" value="P:methionine biosynthetic process"/>
    <property type="evidence" value="ECO:0007669"/>
    <property type="project" value="UniProtKB-KW"/>
</dbReference>
<dbReference type="InterPro" id="IPR046346">
    <property type="entry name" value="Aminoacid_DH-like_N_sf"/>
</dbReference>
<feature type="domain" description="Tetrahydrofolate dehydrogenase/cyclohydrolase catalytic" evidence="14">
    <location>
        <begin position="37"/>
        <end position="152"/>
    </location>
</feature>
<dbReference type="EMBL" id="CP038231">
    <property type="protein sequence ID" value="QDH14301.1"/>
    <property type="molecule type" value="Genomic_DNA"/>
</dbReference>
<evidence type="ECO:0000256" key="1">
    <source>
        <dbReference type="ARBA" id="ARBA00004777"/>
    </source>
</evidence>
<feature type="domain" description="Tetrahydrofolate dehydrogenase/cyclohydrolase NAD(P)-binding" evidence="15">
    <location>
        <begin position="177"/>
        <end position="341"/>
    </location>
</feature>
<comment type="similarity">
    <text evidence="12">Belongs to the tetrahydrofolate dehydrogenase/cyclohydrolase family.</text>
</comment>
<reference evidence="16 17" key="1">
    <citation type="submission" date="2019-03" db="EMBL/GenBank/DDBJ databases">
        <title>The complete genome sequence of Swingsia_sp. F3b2 LMG30590(T).</title>
        <authorList>
            <person name="Chua K.-O."/>
            <person name="Chan K.-G."/>
            <person name="See-Too W.-S."/>
        </authorList>
    </citation>
    <scope>NUCLEOTIDE SEQUENCE [LARGE SCALE GENOMIC DNA]</scope>
    <source>
        <strain evidence="16 17">F3b2</strain>
    </source>
</reference>
<comment type="catalytic activity">
    <reaction evidence="12">
        <text>(6R)-5,10-methylene-5,6,7,8-tetrahydrofolate + NADP(+) = (6R)-5,10-methenyltetrahydrofolate + NADPH</text>
        <dbReference type="Rhea" id="RHEA:22812"/>
        <dbReference type="ChEBI" id="CHEBI:15636"/>
        <dbReference type="ChEBI" id="CHEBI:57455"/>
        <dbReference type="ChEBI" id="CHEBI:57783"/>
        <dbReference type="ChEBI" id="CHEBI:58349"/>
        <dbReference type="EC" id="1.5.1.5"/>
    </reaction>
</comment>
<dbReference type="Gene3D" id="3.40.50.10860">
    <property type="entry name" value="Leucine Dehydrogenase, chain A, domain 1"/>
    <property type="match status" value="1"/>
</dbReference>
<comment type="subunit">
    <text evidence="2 12">Homodimer.</text>
</comment>
<accession>A0A4Y6UD42</accession>
<dbReference type="CDD" id="cd01080">
    <property type="entry name" value="NAD_bind_m-THF_DH_Cyclohyd"/>
    <property type="match status" value="1"/>
</dbReference>
<feature type="region of interest" description="Disordered" evidence="13">
    <location>
        <begin position="1"/>
        <end position="25"/>
    </location>
</feature>
<dbReference type="SUPFAM" id="SSF51735">
    <property type="entry name" value="NAD(P)-binding Rossmann-fold domains"/>
    <property type="match status" value="1"/>
</dbReference>
<dbReference type="FunFam" id="3.40.50.10860:FF:000005">
    <property type="entry name" value="C-1-tetrahydrofolate synthase, cytoplasmic, putative"/>
    <property type="match status" value="1"/>
</dbReference>
<dbReference type="OrthoDB" id="9803580at2"/>
<evidence type="ECO:0000313" key="16">
    <source>
        <dbReference type="EMBL" id="QDH14301.1"/>
    </source>
</evidence>
<dbReference type="Gene3D" id="3.40.50.720">
    <property type="entry name" value="NAD(P)-binding Rossmann-like Domain"/>
    <property type="match status" value="1"/>
</dbReference>
<comment type="pathway">
    <text evidence="1 12">One-carbon metabolism; tetrahydrofolate interconversion.</text>
</comment>
<dbReference type="EC" id="1.5.1.5" evidence="12"/>
<evidence type="ECO:0000313" key="17">
    <source>
        <dbReference type="Proteomes" id="UP000318709"/>
    </source>
</evidence>
<evidence type="ECO:0000256" key="6">
    <source>
        <dbReference type="ARBA" id="ARBA00022801"/>
    </source>
</evidence>
<evidence type="ECO:0000259" key="15">
    <source>
        <dbReference type="Pfam" id="PF02882"/>
    </source>
</evidence>
<dbReference type="GO" id="GO:0000105">
    <property type="term" value="P:L-histidine biosynthetic process"/>
    <property type="evidence" value="ECO:0007669"/>
    <property type="project" value="UniProtKB-KW"/>
</dbReference>
<feature type="binding site" evidence="12">
    <location>
        <position position="275"/>
    </location>
    <ligand>
        <name>NADP(+)</name>
        <dbReference type="ChEBI" id="CHEBI:58349"/>
    </ligand>
</feature>
<dbReference type="Proteomes" id="UP000318709">
    <property type="component" value="Chromosome"/>
</dbReference>
<feature type="binding site" evidence="12">
    <location>
        <begin position="209"/>
        <end position="211"/>
    </location>
    <ligand>
        <name>NADP(+)</name>
        <dbReference type="ChEBI" id="CHEBI:58349"/>
    </ligand>
</feature>
<evidence type="ECO:0000256" key="2">
    <source>
        <dbReference type="ARBA" id="ARBA00011738"/>
    </source>
</evidence>
<dbReference type="InterPro" id="IPR020630">
    <property type="entry name" value="THF_DH/CycHdrlase_cat_dom"/>
</dbReference>
<evidence type="ECO:0000256" key="8">
    <source>
        <dbReference type="ARBA" id="ARBA00023002"/>
    </source>
</evidence>
<name>A0A4Y6UD42_9PROT</name>
<keyword evidence="5 12" id="KW-0658">Purine biosynthesis</keyword>
<evidence type="ECO:0000256" key="7">
    <source>
        <dbReference type="ARBA" id="ARBA00022857"/>
    </source>
</evidence>
<dbReference type="SUPFAM" id="SSF53223">
    <property type="entry name" value="Aminoacid dehydrogenase-like, N-terminal domain"/>
    <property type="match status" value="1"/>
</dbReference>
<sequence>MPSPAPAGNSSGASRVPGHEDSQPSFIIPQSEGAALIDGKSYGQALQARVKGAVAAMKQAGQGVPGLAVILVGNDPASEVYVRHKEAATIAAGMTSWKHVLEADTPEEDLYALIERLNADPVVNGILLQLPLPPHMDPLRLLGAIAPEKDVDGLGALNAGRLAVAQRENQNPEGIVPCTPLGCLYLIKAAQAHLTGHESLTGLHAVMVGASPLVGRPMAQLLMQQGCTVTLVQKTSRHVPELCRQADILVVATGVPRLVKGDWVKEGAIVIDVGINRVQRTEAEMANARAEQGEKAKPTHLVGDVDMAGARLRAGAITPVPGGVGPMTIACLLSNTLEATAWQKGLRENMQGSFGA</sequence>
<dbReference type="PANTHER" id="PTHR48099:SF5">
    <property type="entry name" value="C-1-TETRAHYDROFOLATE SYNTHASE, CYTOPLASMIC"/>
    <property type="match status" value="1"/>
</dbReference>
<keyword evidence="7 12" id="KW-0521">NADP</keyword>
<protein>
    <recommendedName>
        <fullName evidence="12">Bifunctional protein FolD</fullName>
    </recommendedName>
    <domain>
        <recommendedName>
            <fullName evidence="12">Methylenetetrahydrofolate dehydrogenase</fullName>
            <ecNumber evidence="12">1.5.1.5</ecNumber>
        </recommendedName>
    </domain>
    <domain>
        <recommendedName>
            <fullName evidence="12">Methenyltetrahydrofolate cyclohydrolase</fullName>
            <ecNumber evidence="12">3.5.4.9</ecNumber>
        </recommendedName>
    </domain>
</protein>
<organism evidence="16 17">
    <name type="scientific">Formicincola oecophyllae</name>
    <dbReference type="NCBI Taxonomy" id="2558361"/>
    <lineage>
        <taxon>Bacteria</taxon>
        <taxon>Pseudomonadati</taxon>
        <taxon>Pseudomonadota</taxon>
        <taxon>Alphaproteobacteria</taxon>
        <taxon>Acetobacterales</taxon>
        <taxon>Acetobacteraceae</taxon>
        <taxon>Formicincola</taxon>
    </lineage>
</organism>
<dbReference type="Pfam" id="PF02882">
    <property type="entry name" value="THF_DHG_CYH_C"/>
    <property type="match status" value="1"/>
</dbReference>
<evidence type="ECO:0000256" key="11">
    <source>
        <dbReference type="ARBA" id="ARBA00023268"/>
    </source>
</evidence>
<feature type="compositionally biased region" description="Low complexity" evidence="13">
    <location>
        <begin position="1"/>
        <end position="14"/>
    </location>
</feature>
<dbReference type="PROSITE" id="PS00767">
    <property type="entry name" value="THF_DHG_CYH_2"/>
    <property type="match status" value="1"/>
</dbReference>
<dbReference type="PANTHER" id="PTHR48099">
    <property type="entry name" value="C-1-TETRAHYDROFOLATE SYNTHASE, CYTOPLASMIC-RELATED"/>
    <property type="match status" value="1"/>
</dbReference>
<dbReference type="GO" id="GO:0035999">
    <property type="term" value="P:tetrahydrofolate interconversion"/>
    <property type="evidence" value="ECO:0007669"/>
    <property type="project" value="UniProtKB-UniRule"/>
</dbReference>
<dbReference type="GO" id="GO:0006164">
    <property type="term" value="P:purine nucleotide biosynthetic process"/>
    <property type="evidence" value="ECO:0007669"/>
    <property type="project" value="UniProtKB-KW"/>
</dbReference>
<dbReference type="HAMAP" id="MF_01576">
    <property type="entry name" value="THF_DHG_CYH"/>
    <property type="match status" value="1"/>
</dbReference>
<dbReference type="InterPro" id="IPR020631">
    <property type="entry name" value="THF_DH/CycHdrlase_NAD-bd_dom"/>
</dbReference>
<keyword evidence="6 12" id="KW-0378">Hydrolase</keyword>
<keyword evidence="8 12" id="KW-0560">Oxidoreductase</keyword>
<comment type="caution">
    <text evidence="12">Lacks conserved residue(s) required for the propagation of feature annotation.</text>
</comment>
<comment type="catalytic activity">
    <reaction evidence="12">
        <text>(6R)-5,10-methenyltetrahydrofolate + H2O = (6R)-10-formyltetrahydrofolate + H(+)</text>
        <dbReference type="Rhea" id="RHEA:23700"/>
        <dbReference type="ChEBI" id="CHEBI:15377"/>
        <dbReference type="ChEBI" id="CHEBI:15378"/>
        <dbReference type="ChEBI" id="CHEBI:57455"/>
        <dbReference type="ChEBI" id="CHEBI:195366"/>
        <dbReference type="EC" id="3.5.4.9"/>
    </reaction>
</comment>
<dbReference type="InterPro" id="IPR020867">
    <property type="entry name" value="THF_DH/CycHdrlase_CS"/>
</dbReference>
<keyword evidence="11 12" id="KW-0511">Multifunctional enzyme</keyword>
<dbReference type="Pfam" id="PF00763">
    <property type="entry name" value="THF_DHG_CYH"/>
    <property type="match status" value="1"/>
</dbReference>
<keyword evidence="9 12" id="KW-0368">Histidine biosynthesis</keyword>
<keyword evidence="4 12" id="KW-0028">Amino-acid biosynthesis</keyword>
<gene>
    <name evidence="12" type="primary">folD</name>
    <name evidence="16" type="ORF">E3E12_02040</name>
</gene>
<dbReference type="GO" id="GO:0005829">
    <property type="term" value="C:cytosol"/>
    <property type="evidence" value="ECO:0007669"/>
    <property type="project" value="TreeGrafter"/>
</dbReference>
<dbReference type="InterPro" id="IPR000672">
    <property type="entry name" value="THF_DH/CycHdrlase"/>
</dbReference>
<evidence type="ECO:0000256" key="3">
    <source>
        <dbReference type="ARBA" id="ARBA00022563"/>
    </source>
</evidence>
<evidence type="ECO:0000256" key="5">
    <source>
        <dbReference type="ARBA" id="ARBA00022755"/>
    </source>
</evidence>
<dbReference type="GO" id="GO:0004477">
    <property type="term" value="F:methenyltetrahydrofolate cyclohydrolase activity"/>
    <property type="evidence" value="ECO:0007669"/>
    <property type="project" value="UniProtKB-UniRule"/>
</dbReference>